<dbReference type="InterPro" id="IPR038883">
    <property type="entry name" value="AN11006-like"/>
</dbReference>
<protein>
    <submittedName>
        <fullName evidence="1">Uncharacterized protein</fullName>
    </submittedName>
</protein>
<name>A0A9P4TZ97_9PEZI</name>
<comment type="caution">
    <text evidence="1">The sequence shown here is derived from an EMBL/GenBank/DDBJ whole genome shotgun (WGS) entry which is preliminary data.</text>
</comment>
<keyword evidence="2" id="KW-1185">Reference proteome</keyword>
<dbReference type="Proteomes" id="UP000800235">
    <property type="component" value="Unassembled WGS sequence"/>
</dbReference>
<dbReference type="PANTHER" id="PTHR42085">
    <property type="entry name" value="F-BOX DOMAIN-CONTAINING PROTEIN"/>
    <property type="match status" value="1"/>
</dbReference>
<evidence type="ECO:0000313" key="2">
    <source>
        <dbReference type="Proteomes" id="UP000800235"/>
    </source>
</evidence>
<dbReference type="AlphaFoldDB" id="A0A9P4TZ97"/>
<dbReference type="PANTHER" id="PTHR42085:SF1">
    <property type="entry name" value="F-BOX DOMAIN-CONTAINING PROTEIN"/>
    <property type="match status" value="1"/>
</dbReference>
<organism evidence="1 2">
    <name type="scientific">Tothia fuscella</name>
    <dbReference type="NCBI Taxonomy" id="1048955"/>
    <lineage>
        <taxon>Eukaryota</taxon>
        <taxon>Fungi</taxon>
        <taxon>Dikarya</taxon>
        <taxon>Ascomycota</taxon>
        <taxon>Pezizomycotina</taxon>
        <taxon>Dothideomycetes</taxon>
        <taxon>Pleosporomycetidae</taxon>
        <taxon>Venturiales</taxon>
        <taxon>Cylindrosympodiaceae</taxon>
        <taxon>Tothia</taxon>
    </lineage>
</organism>
<evidence type="ECO:0000313" key="1">
    <source>
        <dbReference type="EMBL" id="KAF2431465.1"/>
    </source>
</evidence>
<dbReference type="EMBL" id="MU007032">
    <property type="protein sequence ID" value="KAF2431465.1"/>
    <property type="molecule type" value="Genomic_DNA"/>
</dbReference>
<proteinExistence type="predicted"/>
<reference evidence="1" key="1">
    <citation type="journal article" date="2020" name="Stud. Mycol.">
        <title>101 Dothideomycetes genomes: a test case for predicting lifestyles and emergence of pathogens.</title>
        <authorList>
            <person name="Haridas S."/>
            <person name="Albert R."/>
            <person name="Binder M."/>
            <person name="Bloem J."/>
            <person name="Labutti K."/>
            <person name="Salamov A."/>
            <person name="Andreopoulos B."/>
            <person name="Baker S."/>
            <person name="Barry K."/>
            <person name="Bills G."/>
            <person name="Bluhm B."/>
            <person name="Cannon C."/>
            <person name="Castanera R."/>
            <person name="Culley D."/>
            <person name="Daum C."/>
            <person name="Ezra D."/>
            <person name="Gonzalez J."/>
            <person name="Henrissat B."/>
            <person name="Kuo A."/>
            <person name="Liang C."/>
            <person name="Lipzen A."/>
            <person name="Lutzoni F."/>
            <person name="Magnuson J."/>
            <person name="Mondo S."/>
            <person name="Nolan M."/>
            <person name="Ohm R."/>
            <person name="Pangilinan J."/>
            <person name="Park H.-J."/>
            <person name="Ramirez L."/>
            <person name="Alfaro M."/>
            <person name="Sun H."/>
            <person name="Tritt A."/>
            <person name="Yoshinaga Y."/>
            <person name="Zwiers L.-H."/>
            <person name="Turgeon B."/>
            <person name="Goodwin S."/>
            <person name="Spatafora J."/>
            <person name="Crous P."/>
            <person name="Grigoriev I."/>
        </authorList>
    </citation>
    <scope>NUCLEOTIDE SEQUENCE</scope>
    <source>
        <strain evidence="1">CBS 130266</strain>
    </source>
</reference>
<accession>A0A9P4TZ97</accession>
<gene>
    <name evidence="1" type="ORF">EJ08DRAFT_733400</name>
</gene>
<sequence length="341" mass="39614">MVKKDPHQAEMKELLVDREKLGRLPDPLREFIRMIPTEGLKYLKAAFCPHFHFSPNPTHHLTVFEIENVPPNPNLIIESKFARLPYRRKTVLNKCNREELGLIKEVFCEDYTHTPFPFLTLPAELREQVYTNAIPNAHHRIFIPASIRYPWPPVQPLALPPLFFTNHQLYNESRRIYYKNAVLLTSIDEATGELDPKFLAAIAKFPHRKISDMLDIWRSGHLQQKLVAMKAQLTTELPNIILWNNLARGVGEVHLPGIDKKFVSDRLRTVVGEGDDDDVVLFRRRIHRQMRWGWVRVTPQAKGEGQKQKPAAVSYKEVYTKPTESELEGLSPETMELFNKF</sequence>